<dbReference type="RefSeq" id="WP_117299096.1">
    <property type="nucleotide sequence ID" value="NZ_QVQT02000003.1"/>
</dbReference>
<name>A0A372IPT7_9BACT</name>
<dbReference type="Proteomes" id="UP000264702">
    <property type="component" value="Unassembled WGS sequence"/>
</dbReference>
<protein>
    <submittedName>
        <fullName evidence="1">Uncharacterized protein</fullName>
    </submittedName>
</protein>
<evidence type="ECO:0000313" key="1">
    <source>
        <dbReference type="EMBL" id="RFU16926.1"/>
    </source>
</evidence>
<dbReference type="EMBL" id="QVQT01000003">
    <property type="protein sequence ID" value="RFU16926.1"/>
    <property type="molecule type" value="Genomic_DNA"/>
</dbReference>
<reference evidence="1 2" key="1">
    <citation type="submission" date="2018-08" db="EMBL/GenBank/DDBJ databases">
        <title>Acidipila sp. 4G-K13, an acidobacterium isolated from forest soil.</title>
        <authorList>
            <person name="Gao Z.-H."/>
            <person name="Qiu L.-H."/>
        </authorList>
    </citation>
    <scope>NUCLEOTIDE SEQUENCE [LARGE SCALE GENOMIC DNA]</scope>
    <source>
        <strain evidence="1 2">4G-K13</strain>
    </source>
</reference>
<comment type="caution">
    <text evidence="1">The sequence shown here is derived from an EMBL/GenBank/DDBJ whole genome shotgun (WGS) entry which is preliminary data.</text>
</comment>
<gene>
    <name evidence="1" type="ORF">D0Y96_09340</name>
</gene>
<dbReference type="OrthoDB" id="114216at2"/>
<dbReference type="AlphaFoldDB" id="A0A372IPT7"/>
<keyword evidence="2" id="KW-1185">Reference proteome</keyword>
<accession>A0A372IPT7</accession>
<proteinExistence type="predicted"/>
<organism evidence="1 2">
    <name type="scientific">Paracidobacterium acidisoli</name>
    <dbReference type="NCBI Taxonomy" id="2303751"/>
    <lineage>
        <taxon>Bacteria</taxon>
        <taxon>Pseudomonadati</taxon>
        <taxon>Acidobacteriota</taxon>
        <taxon>Terriglobia</taxon>
        <taxon>Terriglobales</taxon>
        <taxon>Acidobacteriaceae</taxon>
        <taxon>Paracidobacterium</taxon>
    </lineage>
</organism>
<evidence type="ECO:0000313" key="2">
    <source>
        <dbReference type="Proteomes" id="UP000264702"/>
    </source>
</evidence>
<sequence>MTPLFETIRELAAWGFDSEADRGDTTPAALEEIGRRAQAVIAARTCWHTESPILAEETSHLADALSLRGESIAASGEFRGLDWELAVVDLRRLLAFQRRIEVCGNGTLPWNSDASWERRLDLALPHAAAPSPQFSVRRSSPHAMQIETLSPNATVRLHCADEAGQQMPHFVFGAGSPYMEAAAYRGRWFLRDGYHRSVALLRSGISQVPVVMVHARLLAELGAGKSWFFPEETLFSEQPPRLADFIEESLTCCYTRRVQQRGWRISLEEYREPVTMTPGSKGARA</sequence>